<keyword evidence="1" id="KW-0472">Membrane</keyword>
<evidence type="ECO:0000313" key="4">
    <source>
        <dbReference type="Proteomes" id="UP001589755"/>
    </source>
</evidence>
<dbReference type="EMBL" id="JBHLXD010000002">
    <property type="protein sequence ID" value="MFC0206984.1"/>
    <property type="molecule type" value="Genomic_DNA"/>
</dbReference>
<dbReference type="RefSeq" id="WP_261520204.1">
    <property type="nucleotide sequence ID" value="NZ_JAODNW010000009.1"/>
</dbReference>
<reference evidence="3 4" key="1">
    <citation type="submission" date="2024-09" db="EMBL/GenBank/DDBJ databases">
        <authorList>
            <person name="Sun Q."/>
            <person name="Mori K."/>
        </authorList>
    </citation>
    <scope>NUCLEOTIDE SEQUENCE [LARGE SCALE GENOMIC DNA]</scope>
    <source>
        <strain evidence="3 4">CCM 8543</strain>
    </source>
</reference>
<keyword evidence="1" id="KW-1133">Transmembrane helix</keyword>
<dbReference type="Proteomes" id="UP001589755">
    <property type="component" value="Unassembled WGS sequence"/>
</dbReference>
<protein>
    <submittedName>
        <fullName evidence="3">YdcF family protein</fullName>
    </submittedName>
</protein>
<proteinExistence type="predicted"/>
<gene>
    <name evidence="3" type="ORF">ACFFJ2_01050</name>
</gene>
<dbReference type="InterPro" id="IPR003848">
    <property type="entry name" value="DUF218"/>
</dbReference>
<sequence length="275" mass="29733">MFHVASAIFWGLVQPFNLAVLLVAASLVATFVHRRRISLSLGLLAFLILGLSGWTTLGALLLHPLENRFQKVDLPPDKVDGIIVLGGGFEGAINLVRGGYELNASGDRLVEAAILARRWPEARLVVSGGSGALILPGEGDADTAPRLLTALGVEPHRIELENRSRDTYENALFSRRLVDPRPGEVWLLVTSAFHMPRAAGAFRQAGFPVVAWPVDYKTTGEERFGLAADNVLDSLRNTTTATREWLGLAAYRLTGRTGELLPAPETVESAPISPQ</sequence>
<evidence type="ECO:0000259" key="2">
    <source>
        <dbReference type="Pfam" id="PF02698"/>
    </source>
</evidence>
<dbReference type="Gene3D" id="3.40.50.620">
    <property type="entry name" value="HUPs"/>
    <property type="match status" value="1"/>
</dbReference>
<keyword evidence="1" id="KW-0812">Transmembrane</keyword>
<organism evidence="3 4">
    <name type="scientific">Chelativorans intermedius</name>
    <dbReference type="NCBI Taxonomy" id="515947"/>
    <lineage>
        <taxon>Bacteria</taxon>
        <taxon>Pseudomonadati</taxon>
        <taxon>Pseudomonadota</taxon>
        <taxon>Alphaproteobacteria</taxon>
        <taxon>Hyphomicrobiales</taxon>
        <taxon>Phyllobacteriaceae</taxon>
        <taxon>Chelativorans</taxon>
    </lineage>
</organism>
<feature type="transmembrane region" description="Helical" evidence="1">
    <location>
        <begin position="12"/>
        <end position="32"/>
    </location>
</feature>
<evidence type="ECO:0000256" key="1">
    <source>
        <dbReference type="SAM" id="Phobius"/>
    </source>
</evidence>
<accession>A0ABV6D2V3</accession>
<dbReference type="Pfam" id="PF02698">
    <property type="entry name" value="DUF218"/>
    <property type="match status" value="1"/>
</dbReference>
<dbReference type="InterPro" id="IPR051599">
    <property type="entry name" value="Cell_Envelope_Assoc"/>
</dbReference>
<feature type="transmembrane region" description="Helical" evidence="1">
    <location>
        <begin position="39"/>
        <end position="62"/>
    </location>
</feature>
<keyword evidence="4" id="KW-1185">Reference proteome</keyword>
<name>A0ABV6D2V3_9HYPH</name>
<feature type="domain" description="DUF218" evidence="2">
    <location>
        <begin position="80"/>
        <end position="247"/>
    </location>
</feature>
<dbReference type="InterPro" id="IPR014729">
    <property type="entry name" value="Rossmann-like_a/b/a_fold"/>
</dbReference>
<evidence type="ECO:0000313" key="3">
    <source>
        <dbReference type="EMBL" id="MFC0206984.1"/>
    </source>
</evidence>
<dbReference type="CDD" id="cd06259">
    <property type="entry name" value="YdcF-like"/>
    <property type="match status" value="1"/>
</dbReference>
<dbReference type="PANTHER" id="PTHR30336">
    <property type="entry name" value="INNER MEMBRANE PROTEIN, PROBABLE PERMEASE"/>
    <property type="match status" value="1"/>
</dbReference>
<dbReference type="PANTHER" id="PTHR30336:SF4">
    <property type="entry name" value="ENVELOPE BIOGENESIS FACTOR ELYC"/>
    <property type="match status" value="1"/>
</dbReference>
<comment type="caution">
    <text evidence="3">The sequence shown here is derived from an EMBL/GenBank/DDBJ whole genome shotgun (WGS) entry which is preliminary data.</text>
</comment>